<dbReference type="Gene3D" id="3.30.70.330">
    <property type="match status" value="2"/>
</dbReference>
<accession>A0A565AUR3</accession>
<dbReference type="Proteomes" id="UP000489600">
    <property type="component" value="Unassembled WGS sequence"/>
</dbReference>
<dbReference type="GO" id="GO:0003676">
    <property type="term" value="F:nucleic acid binding"/>
    <property type="evidence" value="ECO:0007669"/>
    <property type="project" value="InterPro"/>
</dbReference>
<organism evidence="1 2">
    <name type="scientific">Arabis nemorensis</name>
    <dbReference type="NCBI Taxonomy" id="586526"/>
    <lineage>
        <taxon>Eukaryota</taxon>
        <taxon>Viridiplantae</taxon>
        <taxon>Streptophyta</taxon>
        <taxon>Embryophyta</taxon>
        <taxon>Tracheophyta</taxon>
        <taxon>Spermatophyta</taxon>
        <taxon>Magnoliopsida</taxon>
        <taxon>eudicotyledons</taxon>
        <taxon>Gunneridae</taxon>
        <taxon>Pentapetalae</taxon>
        <taxon>rosids</taxon>
        <taxon>malvids</taxon>
        <taxon>Brassicales</taxon>
        <taxon>Brassicaceae</taxon>
        <taxon>Arabideae</taxon>
        <taxon>Arabis</taxon>
    </lineage>
</organism>
<comment type="caution">
    <text evidence="1">The sequence shown here is derived from an EMBL/GenBank/DDBJ whole genome shotgun (WGS) entry which is preliminary data.</text>
</comment>
<name>A0A565AUR3_9BRAS</name>
<dbReference type="AlphaFoldDB" id="A0A565AUR3"/>
<gene>
    <name evidence="1" type="ORF">ANE_LOCUS3591</name>
</gene>
<dbReference type="SUPFAM" id="SSF54928">
    <property type="entry name" value="RNA-binding domain, RBD"/>
    <property type="match status" value="2"/>
</dbReference>
<keyword evidence="2" id="KW-1185">Reference proteome</keyword>
<protein>
    <recommendedName>
        <fullName evidence="3">RRM domain-containing protein</fullName>
    </recommendedName>
</protein>
<dbReference type="OrthoDB" id="1106050at2759"/>
<dbReference type="EMBL" id="CABITT030000001">
    <property type="protein sequence ID" value="VVA93146.1"/>
    <property type="molecule type" value="Genomic_DNA"/>
</dbReference>
<reference evidence="1" key="1">
    <citation type="submission" date="2019-07" db="EMBL/GenBank/DDBJ databases">
        <authorList>
            <person name="Dittberner H."/>
        </authorList>
    </citation>
    <scope>NUCLEOTIDE SEQUENCE [LARGE SCALE GENOMIC DNA]</scope>
</reference>
<evidence type="ECO:0008006" key="3">
    <source>
        <dbReference type="Google" id="ProtNLM"/>
    </source>
</evidence>
<proteinExistence type="predicted"/>
<evidence type="ECO:0000313" key="1">
    <source>
        <dbReference type="EMBL" id="VVA93146.1"/>
    </source>
</evidence>
<dbReference type="InterPro" id="IPR012677">
    <property type="entry name" value="Nucleotide-bd_a/b_plait_sf"/>
</dbReference>
<dbReference type="InterPro" id="IPR035979">
    <property type="entry name" value="RBD_domain_sf"/>
</dbReference>
<dbReference type="CDD" id="cd00590">
    <property type="entry name" value="RRM_SF"/>
    <property type="match status" value="1"/>
</dbReference>
<sequence length="177" mass="19853">MGLTTFADRMAAMNVLTEEKLSHCTRVSVEGYDTSLPVHAITSALRVHFMSCGQVWSVVIPKNPINSCVVERCGFIYFEEEEDAQEKASRHADDVKSELFRHFSSCGEIIYLTVDQDRRQPKGVLRKWAFICINGEDALDKARALSGTDLGGWTVTVWTLPEECGKMPDNLINLPIK</sequence>
<evidence type="ECO:0000313" key="2">
    <source>
        <dbReference type="Proteomes" id="UP000489600"/>
    </source>
</evidence>